<protein>
    <submittedName>
        <fullName evidence="2">Uncharacterized protein</fullName>
    </submittedName>
</protein>
<accession>A0A1X0QTX4</accession>
<dbReference type="Proteomes" id="UP000242414">
    <property type="component" value="Unassembled WGS sequence"/>
</dbReference>
<evidence type="ECO:0000256" key="1">
    <source>
        <dbReference type="SAM" id="MobiDB-lite"/>
    </source>
</evidence>
<feature type="non-terminal residue" evidence="2">
    <location>
        <position position="1"/>
    </location>
</feature>
<organism evidence="2">
    <name type="scientific">Rhizopus microsporus var. microsporus</name>
    <dbReference type="NCBI Taxonomy" id="86635"/>
    <lineage>
        <taxon>Eukaryota</taxon>
        <taxon>Fungi</taxon>
        <taxon>Fungi incertae sedis</taxon>
        <taxon>Mucoromycota</taxon>
        <taxon>Mucoromycotina</taxon>
        <taxon>Mucoromycetes</taxon>
        <taxon>Mucorales</taxon>
        <taxon>Mucorineae</taxon>
        <taxon>Rhizopodaceae</taxon>
        <taxon>Rhizopus</taxon>
    </lineage>
</organism>
<dbReference type="EMBL" id="KV922014">
    <property type="protein sequence ID" value="ORE03186.1"/>
    <property type="molecule type" value="Genomic_DNA"/>
</dbReference>
<feature type="compositionally biased region" description="Basic and acidic residues" evidence="1">
    <location>
        <begin position="32"/>
        <end position="49"/>
    </location>
</feature>
<dbReference type="AlphaFoldDB" id="A0A1X0QTX4"/>
<gene>
    <name evidence="2" type="ORF">BCV72DRAFT_213736</name>
</gene>
<name>A0A1X0QTX4_RHIZD</name>
<dbReference type="VEuPathDB" id="FungiDB:BCV72DRAFT_213736"/>
<reference evidence="2" key="1">
    <citation type="journal article" date="2016" name="Proc. Natl. Acad. Sci. U.S.A.">
        <title>Lipid metabolic changes in an early divergent fungus govern the establishment of a mutualistic symbiosis with endobacteria.</title>
        <authorList>
            <person name="Lastovetsky O.A."/>
            <person name="Gaspar M.L."/>
            <person name="Mondo S.J."/>
            <person name="LaButti K.M."/>
            <person name="Sandor L."/>
            <person name="Grigoriev I.V."/>
            <person name="Henry S.A."/>
            <person name="Pawlowska T.E."/>
        </authorList>
    </citation>
    <scope>NUCLEOTIDE SEQUENCE [LARGE SCALE GENOMIC DNA]</scope>
    <source>
        <strain evidence="2">ATCC 52814</strain>
    </source>
</reference>
<feature type="region of interest" description="Disordered" evidence="1">
    <location>
        <begin position="32"/>
        <end position="58"/>
    </location>
</feature>
<proteinExistence type="predicted"/>
<sequence>EGAFLFYHEKQLSAGKFGAKLGISRSIAYNWPKKDENGPSDKIQPRKAPEAGNGRLKC</sequence>
<evidence type="ECO:0000313" key="2">
    <source>
        <dbReference type="EMBL" id="ORE03186.1"/>
    </source>
</evidence>